<dbReference type="EMBL" id="GGEC01092147">
    <property type="protein sequence ID" value="MBX72631.1"/>
    <property type="molecule type" value="Transcribed_RNA"/>
</dbReference>
<organism evidence="1">
    <name type="scientific">Rhizophora mucronata</name>
    <name type="common">Asiatic mangrove</name>
    <dbReference type="NCBI Taxonomy" id="61149"/>
    <lineage>
        <taxon>Eukaryota</taxon>
        <taxon>Viridiplantae</taxon>
        <taxon>Streptophyta</taxon>
        <taxon>Embryophyta</taxon>
        <taxon>Tracheophyta</taxon>
        <taxon>Spermatophyta</taxon>
        <taxon>Magnoliopsida</taxon>
        <taxon>eudicotyledons</taxon>
        <taxon>Gunneridae</taxon>
        <taxon>Pentapetalae</taxon>
        <taxon>rosids</taxon>
        <taxon>fabids</taxon>
        <taxon>Malpighiales</taxon>
        <taxon>Rhizophoraceae</taxon>
        <taxon>Rhizophora</taxon>
    </lineage>
</organism>
<protein>
    <submittedName>
        <fullName evidence="1">Uncharacterized protein</fullName>
    </submittedName>
</protein>
<dbReference type="AlphaFoldDB" id="A0A2P2R0E8"/>
<sequence>MITKICNMHMIVSSTSSFTRAHEHLYAISSSFQIQHKHVIAMNTRICNH</sequence>
<proteinExistence type="predicted"/>
<evidence type="ECO:0000313" key="1">
    <source>
        <dbReference type="EMBL" id="MBX72631.1"/>
    </source>
</evidence>
<reference evidence="1" key="1">
    <citation type="submission" date="2018-02" db="EMBL/GenBank/DDBJ databases">
        <title>Rhizophora mucronata_Transcriptome.</title>
        <authorList>
            <person name="Meera S.P."/>
            <person name="Sreeshan A."/>
            <person name="Augustine A."/>
        </authorList>
    </citation>
    <scope>NUCLEOTIDE SEQUENCE</scope>
    <source>
        <tissue evidence="1">Leaf</tissue>
    </source>
</reference>
<accession>A0A2P2R0E8</accession>
<name>A0A2P2R0E8_RHIMU</name>